<evidence type="ECO:0000256" key="3">
    <source>
        <dbReference type="ARBA" id="ARBA00023186"/>
    </source>
</evidence>
<dbReference type="PROSITE" id="PS00870">
    <property type="entry name" value="CLPAB_1"/>
    <property type="match status" value="1"/>
</dbReference>
<dbReference type="GO" id="GO:0005524">
    <property type="term" value="F:ATP binding"/>
    <property type="evidence" value="ECO:0007669"/>
    <property type="project" value="UniProtKB-KW"/>
</dbReference>
<accession>A0AA43RIG6</accession>
<feature type="non-terminal residue" evidence="7">
    <location>
        <position position="1"/>
    </location>
</feature>
<dbReference type="PANTHER" id="PTHR11638">
    <property type="entry name" value="ATP-DEPENDENT CLP PROTEASE"/>
    <property type="match status" value="1"/>
</dbReference>
<reference evidence="7" key="1">
    <citation type="submission" date="2023-07" db="EMBL/GenBank/DDBJ databases">
        <title>Between Cages and Wild: Unraveling the Impact of Captivity on Animal Microbiomes and Antimicrobial Resistance.</title>
        <authorList>
            <person name="Schmartz G.P."/>
            <person name="Rehner J."/>
            <person name="Schuff M.J."/>
            <person name="Becker S.L."/>
            <person name="Kravczyk M."/>
            <person name="Gurevich A."/>
            <person name="Francke R."/>
            <person name="Mueller R."/>
            <person name="Keller V."/>
            <person name="Keller A."/>
        </authorList>
    </citation>
    <scope>NUCLEOTIDE SEQUENCE</scope>
    <source>
        <strain evidence="7">S12M_St_49</strain>
    </source>
</reference>
<keyword evidence="1" id="KW-0547">Nucleotide-binding</keyword>
<dbReference type="InterPro" id="IPR019489">
    <property type="entry name" value="Clp_ATPase_C"/>
</dbReference>
<feature type="compositionally biased region" description="Acidic residues" evidence="4">
    <location>
        <begin position="528"/>
        <end position="541"/>
    </location>
</feature>
<dbReference type="InterPro" id="IPR001270">
    <property type="entry name" value="ClpA/B"/>
</dbReference>
<dbReference type="InterPro" id="IPR003959">
    <property type="entry name" value="ATPase_AAA_core"/>
</dbReference>
<organism evidence="7 8">
    <name type="scientific">Phoenicibacter congonensis</name>
    <dbReference type="NCBI Taxonomy" id="1944646"/>
    <lineage>
        <taxon>Bacteria</taxon>
        <taxon>Bacillati</taxon>
        <taxon>Actinomycetota</taxon>
        <taxon>Coriobacteriia</taxon>
        <taxon>Eggerthellales</taxon>
        <taxon>Eggerthellaceae</taxon>
        <taxon>Phoenicibacter</taxon>
    </lineage>
</organism>
<dbReference type="InterPro" id="IPR050130">
    <property type="entry name" value="ClpA_ClpB"/>
</dbReference>
<feature type="region of interest" description="Disordered" evidence="4">
    <location>
        <begin position="518"/>
        <end position="541"/>
    </location>
</feature>
<dbReference type="Pfam" id="PF10431">
    <property type="entry name" value="ClpB_D2-small"/>
    <property type="match status" value="1"/>
</dbReference>
<evidence type="ECO:0000256" key="2">
    <source>
        <dbReference type="ARBA" id="ARBA00022840"/>
    </source>
</evidence>
<keyword evidence="7" id="KW-0645">Protease</keyword>
<dbReference type="FunFam" id="3.40.50.300:FF:000025">
    <property type="entry name" value="ATP-dependent Clp protease subunit"/>
    <property type="match status" value="1"/>
</dbReference>
<comment type="caution">
    <text evidence="7">The sequence shown here is derived from an EMBL/GenBank/DDBJ whole genome shotgun (WGS) entry which is preliminary data.</text>
</comment>
<dbReference type="SUPFAM" id="SSF52540">
    <property type="entry name" value="P-loop containing nucleoside triphosphate hydrolases"/>
    <property type="match status" value="2"/>
</dbReference>
<protein>
    <submittedName>
        <fullName evidence="7">ATP-dependent Clp protease ATP-binding subunit</fullName>
    </submittedName>
</protein>
<dbReference type="PRINTS" id="PR00300">
    <property type="entry name" value="CLPPROTEASEA"/>
</dbReference>
<dbReference type="InterPro" id="IPR003593">
    <property type="entry name" value="AAA+_ATPase"/>
</dbReference>
<dbReference type="InterPro" id="IPR027417">
    <property type="entry name" value="P-loop_NTPase"/>
</dbReference>
<dbReference type="GO" id="GO:0005737">
    <property type="term" value="C:cytoplasm"/>
    <property type="evidence" value="ECO:0007669"/>
    <property type="project" value="TreeGrafter"/>
</dbReference>
<dbReference type="Gene3D" id="3.40.50.300">
    <property type="entry name" value="P-loop containing nucleotide triphosphate hydrolases"/>
    <property type="match status" value="2"/>
</dbReference>
<dbReference type="InterPro" id="IPR018368">
    <property type="entry name" value="ClpA/B_CS1"/>
</dbReference>
<dbReference type="SMART" id="SM00382">
    <property type="entry name" value="AAA"/>
    <property type="match status" value="1"/>
</dbReference>
<dbReference type="PANTHER" id="PTHR11638:SF175">
    <property type="entry name" value="ATP-DEPENDENT CLP PROTEASE, ATP-BINDING SUBUNIT CLPC"/>
    <property type="match status" value="1"/>
</dbReference>
<dbReference type="GO" id="GO:0034605">
    <property type="term" value="P:cellular response to heat"/>
    <property type="evidence" value="ECO:0007669"/>
    <property type="project" value="TreeGrafter"/>
</dbReference>
<keyword evidence="3" id="KW-0143">Chaperone</keyword>
<dbReference type="GO" id="GO:0008233">
    <property type="term" value="F:peptidase activity"/>
    <property type="evidence" value="ECO:0007669"/>
    <property type="project" value="UniProtKB-KW"/>
</dbReference>
<dbReference type="CDD" id="cd19499">
    <property type="entry name" value="RecA-like_ClpB_Hsp104-like"/>
    <property type="match status" value="1"/>
</dbReference>
<dbReference type="AlphaFoldDB" id="A0AA43RIG6"/>
<dbReference type="Pfam" id="PF17871">
    <property type="entry name" value="AAA_lid_9"/>
    <property type="match status" value="1"/>
</dbReference>
<sequence>LLFIDEIHTIIGAGSAEGSLDAASILKPPLSRGEIQIIGATTSEEYRKRIEKDAALERRFQTVTVEEPSQEQAMRVLEGLKERYEEHHGVTYSDEAIENAVKLSSRYIQDRYLPDKAIDVMDEAGARLRIRNMRHNENDEKVTEVGIKQIADVISMSTGIPVSDLTEAETEKLLRMEEVLHERVIGQEEAVTAVSKAIRRSRSGLKDPKRPAGSFIFLGPSGVGKTELSKSLAEFLFNSEDALISLDMSEYMEKHAVSRLVGAPPGYVGHDDGGQLTKAVRKKPYSVVLFDEIEKAHPDVFNILLQILEEGRLTDSQGRTVDFRNTVIIMTSNVGARDIAQSTTLGFSPAGEAGLSDKEIKTRVMSELKKMFRPEFLNRLDEIIVFKSLTKEQIRLIVDLMIAELRDRLIEINRSIELTDEAKDFIADVGMDPTNGARPLRRAIQRRIEDPIAEDILAGKWPEGSIIVADVKDAEGDDGEKELVFSLGSGDIPEPRKHESIASKTELIWNEEDLNDTGRALAHLQNGSDDDSSDEDSAGEE</sequence>
<dbReference type="Gene3D" id="1.10.8.60">
    <property type="match status" value="2"/>
</dbReference>
<evidence type="ECO:0000256" key="4">
    <source>
        <dbReference type="SAM" id="MobiDB-lite"/>
    </source>
</evidence>
<evidence type="ECO:0000256" key="1">
    <source>
        <dbReference type="ARBA" id="ARBA00022741"/>
    </source>
</evidence>
<feature type="domain" description="Clp ATPase C-terminal" evidence="6">
    <location>
        <begin position="389"/>
        <end position="485"/>
    </location>
</feature>
<evidence type="ECO:0000313" key="8">
    <source>
        <dbReference type="Proteomes" id="UP001168575"/>
    </source>
</evidence>
<dbReference type="EMBL" id="JAUMVS010000090">
    <property type="protein sequence ID" value="MDO4842089.1"/>
    <property type="molecule type" value="Genomic_DNA"/>
</dbReference>
<evidence type="ECO:0000259" key="6">
    <source>
        <dbReference type="SMART" id="SM01086"/>
    </source>
</evidence>
<keyword evidence="8" id="KW-1185">Reference proteome</keyword>
<feature type="domain" description="AAA+ ATPase" evidence="5">
    <location>
        <begin position="211"/>
        <end position="366"/>
    </location>
</feature>
<gene>
    <name evidence="7" type="ORF">Q3982_05375</name>
</gene>
<evidence type="ECO:0000313" key="7">
    <source>
        <dbReference type="EMBL" id="MDO4842089.1"/>
    </source>
</evidence>
<dbReference type="GO" id="GO:0016887">
    <property type="term" value="F:ATP hydrolysis activity"/>
    <property type="evidence" value="ECO:0007669"/>
    <property type="project" value="InterPro"/>
</dbReference>
<dbReference type="Pfam" id="PF07724">
    <property type="entry name" value="AAA_2"/>
    <property type="match status" value="1"/>
</dbReference>
<name>A0AA43RIG6_9ACTN</name>
<dbReference type="GO" id="GO:0006508">
    <property type="term" value="P:proteolysis"/>
    <property type="evidence" value="ECO:0007669"/>
    <property type="project" value="UniProtKB-KW"/>
</dbReference>
<keyword evidence="2 7" id="KW-0067">ATP-binding</keyword>
<dbReference type="Proteomes" id="UP001168575">
    <property type="component" value="Unassembled WGS sequence"/>
</dbReference>
<evidence type="ECO:0000259" key="5">
    <source>
        <dbReference type="SMART" id="SM00382"/>
    </source>
</evidence>
<dbReference type="SMART" id="SM01086">
    <property type="entry name" value="ClpB_D2-small"/>
    <property type="match status" value="1"/>
</dbReference>
<proteinExistence type="predicted"/>
<keyword evidence="7" id="KW-0378">Hydrolase</keyword>
<dbReference type="InterPro" id="IPR041546">
    <property type="entry name" value="ClpA/ClpB_AAA_lid"/>
</dbReference>